<evidence type="ECO:0000256" key="3">
    <source>
        <dbReference type="ARBA" id="ARBA00022833"/>
    </source>
</evidence>
<dbReference type="InterPro" id="IPR017455">
    <property type="entry name" value="Znf_FYVE-rel"/>
</dbReference>
<proteinExistence type="predicted"/>
<dbReference type="SUPFAM" id="SSF57903">
    <property type="entry name" value="FYVE/PHD zinc finger"/>
    <property type="match status" value="1"/>
</dbReference>
<evidence type="ECO:0000256" key="1">
    <source>
        <dbReference type="ARBA" id="ARBA00022723"/>
    </source>
</evidence>
<dbReference type="SMART" id="SM00064">
    <property type="entry name" value="FYVE"/>
    <property type="match status" value="1"/>
</dbReference>
<dbReference type="InterPro" id="IPR000306">
    <property type="entry name" value="Znf_FYVE"/>
</dbReference>
<dbReference type="PROSITE" id="PS50178">
    <property type="entry name" value="ZF_FYVE"/>
    <property type="match status" value="1"/>
</dbReference>
<evidence type="ECO:0000313" key="5">
    <source>
        <dbReference type="EMBL" id="QIV95599.1"/>
    </source>
</evidence>
<evidence type="ECO:0000259" key="4">
    <source>
        <dbReference type="PROSITE" id="PS50178"/>
    </source>
</evidence>
<dbReference type="InterPro" id="IPR013083">
    <property type="entry name" value="Znf_RING/FYVE/PHD"/>
</dbReference>
<dbReference type="Proteomes" id="UP000502004">
    <property type="component" value="Chromosome"/>
</dbReference>
<dbReference type="RefSeq" id="WP_133942074.1">
    <property type="nucleotide sequence ID" value="NZ_CP038241.1"/>
</dbReference>
<dbReference type="PROSITE" id="PS00518">
    <property type="entry name" value="ZF_RING_1"/>
    <property type="match status" value="1"/>
</dbReference>
<dbReference type="Pfam" id="PF01363">
    <property type="entry name" value="FYVE"/>
    <property type="match status" value="1"/>
</dbReference>
<dbReference type="InterPro" id="IPR011011">
    <property type="entry name" value="Znf_FYVE_PHD"/>
</dbReference>
<name>A0AAE6YJ03_9GAMM</name>
<dbReference type="Gene3D" id="3.30.40.10">
    <property type="entry name" value="Zinc/RING finger domain, C3HC4 (zinc finger)"/>
    <property type="match status" value="1"/>
</dbReference>
<keyword evidence="6" id="KW-1185">Reference proteome</keyword>
<feature type="domain" description="FYVE-type" evidence="4">
    <location>
        <begin position="234"/>
        <end position="305"/>
    </location>
</feature>
<dbReference type="GO" id="GO:0008270">
    <property type="term" value="F:zinc ion binding"/>
    <property type="evidence" value="ECO:0007669"/>
    <property type="project" value="UniProtKB-KW"/>
</dbReference>
<sequence>MNIGINVDIVEYKKLKLKCYLSPETLFQSSQGYDNNFRDLNSSYRNSLKCSFQGIFRKWRSFKGDHYQGDFVWDGSDNITIGDLFFGTGRGGHPSLTEQGVTKCAGVIEKDTFFFHSGHFKPKACNVIPFMFKFIDNSLYNCKSEEEKQEWLTHLCEKMIIRLYYDDSGDTMDTNFANLCEDFLNGKYTFKKPSPITRNLIHEEQNWQLNNNYSVRPPSITKTMIREGYKWQPDSSSNNCSACNQVIKGSFFSTNKHHCRSCGHIICGNCYIITKIDNPLSGKGMKIKQGLYKTKVCTTCVSLQQPLCMN</sequence>
<gene>
    <name evidence="5" type="ORF">E4K63_01590</name>
</gene>
<dbReference type="EMBL" id="CP038241">
    <property type="protein sequence ID" value="QIV95599.1"/>
    <property type="molecule type" value="Genomic_DNA"/>
</dbReference>
<accession>A0AAE6YJ03</accession>
<dbReference type="AlphaFoldDB" id="A0AAE6YJ03"/>
<dbReference type="KEGG" id="aii:E4K63_01590"/>
<keyword evidence="1" id="KW-0479">Metal-binding</keyword>
<keyword evidence="2" id="KW-0863">Zinc-finger</keyword>
<evidence type="ECO:0000256" key="2">
    <source>
        <dbReference type="ARBA" id="ARBA00022771"/>
    </source>
</evidence>
<keyword evidence="3" id="KW-0862">Zinc</keyword>
<evidence type="ECO:0000313" key="6">
    <source>
        <dbReference type="Proteomes" id="UP000502004"/>
    </source>
</evidence>
<dbReference type="InterPro" id="IPR017907">
    <property type="entry name" value="Znf_RING_CS"/>
</dbReference>
<protein>
    <recommendedName>
        <fullName evidence="4">FYVE-type domain-containing protein</fullName>
    </recommendedName>
</protein>
<reference evidence="5 6" key="1">
    <citation type="submission" date="2019-03" db="EMBL/GenBank/DDBJ databases">
        <title>Complete Genome Sequence of Allofrancisella inopinata Strain SYSU YG23 Isolated from Water-Cooling Systems in China.</title>
        <authorList>
            <person name="Ohrman C."/>
            <person name="Uneklint I."/>
            <person name="Sjodin A."/>
        </authorList>
    </citation>
    <scope>NUCLEOTIDE SEQUENCE [LARGE SCALE GENOMIC DNA]</scope>
    <source>
        <strain evidence="5 6">SYSU YG23</strain>
    </source>
</reference>
<organism evidence="5 6">
    <name type="scientific">Allofrancisella inopinata</name>
    <dbReference type="NCBI Taxonomy" id="1085647"/>
    <lineage>
        <taxon>Bacteria</taxon>
        <taxon>Pseudomonadati</taxon>
        <taxon>Pseudomonadota</taxon>
        <taxon>Gammaproteobacteria</taxon>
        <taxon>Thiotrichales</taxon>
        <taxon>Francisellaceae</taxon>
        <taxon>Allofrancisella</taxon>
    </lineage>
</organism>